<dbReference type="EMBL" id="CAWUPB010001173">
    <property type="protein sequence ID" value="CAK7347796.1"/>
    <property type="molecule type" value="Genomic_DNA"/>
</dbReference>
<organism evidence="1 2">
    <name type="scientific">Dovyalis caffra</name>
    <dbReference type="NCBI Taxonomy" id="77055"/>
    <lineage>
        <taxon>Eukaryota</taxon>
        <taxon>Viridiplantae</taxon>
        <taxon>Streptophyta</taxon>
        <taxon>Embryophyta</taxon>
        <taxon>Tracheophyta</taxon>
        <taxon>Spermatophyta</taxon>
        <taxon>Magnoliopsida</taxon>
        <taxon>eudicotyledons</taxon>
        <taxon>Gunneridae</taxon>
        <taxon>Pentapetalae</taxon>
        <taxon>rosids</taxon>
        <taxon>fabids</taxon>
        <taxon>Malpighiales</taxon>
        <taxon>Salicaceae</taxon>
        <taxon>Flacourtieae</taxon>
        <taxon>Dovyalis</taxon>
    </lineage>
</organism>
<name>A0AAV1S904_9ROSI</name>
<protein>
    <submittedName>
        <fullName evidence="1">Uncharacterized protein</fullName>
    </submittedName>
</protein>
<accession>A0AAV1S904</accession>
<evidence type="ECO:0000313" key="2">
    <source>
        <dbReference type="Proteomes" id="UP001314170"/>
    </source>
</evidence>
<reference evidence="1 2" key="1">
    <citation type="submission" date="2024-01" db="EMBL/GenBank/DDBJ databases">
        <authorList>
            <person name="Waweru B."/>
        </authorList>
    </citation>
    <scope>NUCLEOTIDE SEQUENCE [LARGE SCALE GENOMIC DNA]</scope>
</reference>
<dbReference type="AlphaFoldDB" id="A0AAV1S904"/>
<proteinExistence type="predicted"/>
<evidence type="ECO:0000313" key="1">
    <source>
        <dbReference type="EMBL" id="CAK7347796.1"/>
    </source>
</evidence>
<dbReference type="Proteomes" id="UP001314170">
    <property type="component" value="Unassembled WGS sequence"/>
</dbReference>
<gene>
    <name evidence="1" type="ORF">DCAF_LOCUS20485</name>
</gene>
<comment type="caution">
    <text evidence="1">The sequence shown here is derived from an EMBL/GenBank/DDBJ whole genome shotgun (WGS) entry which is preliminary data.</text>
</comment>
<keyword evidence="2" id="KW-1185">Reference proteome</keyword>
<sequence length="92" mass="10832">MVNTDREILRARNARRYLDVVMQHLKRRAQKDKDLKWEKDIANRRSGTAIKVRFVQPLATFSGKRPSLSWVPFDICKDIVCKMTILERESVS</sequence>